<evidence type="ECO:0000259" key="5">
    <source>
        <dbReference type="PROSITE" id="PS50966"/>
    </source>
</evidence>
<dbReference type="SMART" id="SM00575">
    <property type="entry name" value="ZnF_PMZ"/>
    <property type="match status" value="1"/>
</dbReference>
<dbReference type="InterPro" id="IPR006564">
    <property type="entry name" value="Znf_PMZ"/>
</dbReference>
<dbReference type="PROSITE" id="PS50966">
    <property type="entry name" value="ZF_SWIM"/>
    <property type="match status" value="1"/>
</dbReference>
<feature type="domain" description="SWIM-type" evidence="5">
    <location>
        <begin position="210"/>
        <end position="259"/>
    </location>
</feature>
<keyword evidence="2 4" id="KW-0863">Zinc-finger</keyword>
<reference evidence="6 7" key="1">
    <citation type="journal article" date="2021" name="Comput. Struct. Biotechnol. J.">
        <title>De novo genome assembly of the potent medicinal plant Rehmannia glutinosa using nanopore technology.</title>
        <authorList>
            <person name="Ma L."/>
            <person name="Dong C."/>
            <person name="Song C."/>
            <person name="Wang X."/>
            <person name="Zheng X."/>
            <person name="Niu Y."/>
            <person name="Chen S."/>
            <person name="Feng W."/>
        </authorList>
    </citation>
    <scope>NUCLEOTIDE SEQUENCE [LARGE SCALE GENOMIC DNA]</scope>
    <source>
        <strain evidence="6">DH-2019</strain>
    </source>
</reference>
<accession>A0ABR0XN40</accession>
<dbReference type="InterPro" id="IPR007527">
    <property type="entry name" value="Znf_SWIM"/>
</dbReference>
<gene>
    <name evidence="6" type="ORF">DH2020_003974</name>
</gene>
<evidence type="ECO:0000313" key="6">
    <source>
        <dbReference type="EMBL" id="KAK6160593.1"/>
    </source>
</evidence>
<evidence type="ECO:0000256" key="4">
    <source>
        <dbReference type="PROSITE-ProRule" id="PRU00325"/>
    </source>
</evidence>
<name>A0ABR0XN40_REHGL</name>
<evidence type="ECO:0000256" key="3">
    <source>
        <dbReference type="ARBA" id="ARBA00022833"/>
    </source>
</evidence>
<dbReference type="PANTHER" id="PTHR31973">
    <property type="entry name" value="POLYPROTEIN, PUTATIVE-RELATED"/>
    <property type="match status" value="1"/>
</dbReference>
<dbReference type="PANTHER" id="PTHR31973:SF113">
    <property type="entry name" value="PROTEIN FAR1-RELATED SEQUENCE 5-LIKE"/>
    <property type="match status" value="1"/>
</dbReference>
<evidence type="ECO:0000256" key="2">
    <source>
        <dbReference type="ARBA" id="ARBA00022771"/>
    </source>
</evidence>
<protein>
    <recommendedName>
        <fullName evidence="5">SWIM-type domain-containing protein</fullName>
    </recommendedName>
</protein>
<dbReference type="EMBL" id="JABTTQ020000003">
    <property type="protein sequence ID" value="KAK6160593.1"/>
    <property type="molecule type" value="Genomic_DNA"/>
</dbReference>
<comment type="caution">
    <text evidence="6">The sequence shown here is derived from an EMBL/GenBank/DDBJ whole genome shotgun (WGS) entry which is preliminary data.</text>
</comment>
<evidence type="ECO:0000256" key="1">
    <source>
        <dbReference type="ARBA" id="ARBA00022723"/>
    </source>
</evidence>
<keyword evidence="1" id="KW-0479">Metal-binding</keyword>
<evidence type="ECO:0000313" key="7">
    <source>
        <dbReference type="Proteomes" id="UP001318860"/>
    </source>
</evidence>
<proteinExistence type="predicted"/>
<organism evidence="6 7">
    <name type="scientific">Rehmannia glutinosa</name>
    <name type="common">Chinese foxglove</name>
    <dbReference type="NCBI Taxonomy" id="99300"/>
    <lineage>
        <taxon>Eukaryota</taxon>
        <taxon>Viridiplantae</taxon>
        <taxon>Streptophyta</taxon>
        <taxon>Embryophyta</taxon>
        <taxon>Tracheophyta</taxon>
        <taxon>Spermatophyta</taxon>
        <taxon>Magnoliopsida</taxon>
        <taxon>eudicotyledons</taxon>
        <taxon>Gunneridae</taxon>
        <taxon>Pentapetalae</taxon>
        <taxon>asterids</taxon>
        <taxon>lamiids</taxon>
        <taxon>Lamiales</taxon>
        <taxon>Orobanchaceae</taxon>
        <taxon>Rehmannieae</taxon>
        <taxon>Rehmannia</taxon>
    </lineage>
</organism>
<keyword evidence="3" id="KW-0862">Zinc</keyword>
<keyword evidence="7" id="KW-1185">Reference proteome</keyword>
<dbReference type="Pfam" id="PF04434">
    <property type="entry name" value="SWIM"/>
    <property type="match status" value="1"/>
</dbReference>
<dbReference type="Proteomes" id="UP001318860">
    <property type="component" value="Unassembled WGS sequence"/>
</dbReference>
<sequence>MRPVVVVDGTFLIERYKGVDYHYLSRCKYAIYPLAWAVVDSENDASWHWFFMNLKGFTGNLRIRIKKDRYYLLFNKAAEAYTIEEFHKYMSQIQAIDEKGWKYLNDTNFATWARSYFQGDRYNIMTSNNAESLNSVFKKARQTPILALFDSIGKSCDLGSMRGVRPHGCTGNLTPAMEEKLRKSHEKAKKFTVEPIDQSLYVVRSGATNFTVNFAENTCTCRKFQLDHLPREHAIATPRREVFQYTPCAHRLIPLTIGGKHIGDYLPVPNENEWEIPDNIKEMIVLPPIVDNEVGVVNKDEYRQQKVPLKTKMR</sequence>